<keyword evidence="1" id="KW-1133">Transmembrane helix</keyword>
<comment type="caution">
    <text evidence="3">The sequence shown here is derived from an EMBL/GenBank/DDBJ whole genome shotgun (WGS) entry which is preliminary data.</text>
</comment>
<accession>A0A243Q460</accession>
<evidence type="ECO:0000256" key="2">
    <source>
        <dbReference type="SAM" id="SignalP"/>
    </source>
</evidence>
<keyword evidence="4" id="KW-1185">Reference proteome</keyword>
<keyword evidence="1" id="KW-0472">Membrane</keyword>
<dbReference type="STRING" id="417102.CA982_23355"/>
<keyword evidence="1" id="KW-0812">Transmembrane</keyword>
<evidence type="ECO:0000256" key="1">
    <source>
        <dbReference type="SAM" id="Phobius"/>
    </source>
</evidence>
<feature type="signal peptide" evidence="2">
    <location>
        <begin position="1"/>
        <end position="37"/>
    </location>
</feature>
<evidence type="ECO:0000313" key="4">
    <source>
        <dbReference type="Proteomes" id="UP000194632"/>
    </source>
</evidence>
<reference evidence="3 4" key="1">
    <citation type="submission" date="2017-05" db="EMBL/GenBank/DDBJ databases">
        <title>Biotechnological potential of actinobacteria isolated from South African environments.</title>
        <authorList>
            <person name="Le Roes-Hill M."/>
            <person name="Prins A."/>
            <person name="Durrell K.A."/>
        </authorList>
    </citation>
    <scope>NUCLEOTIDE SEQUENCE [LARGE SCALE GENOMIC DNA]</scope>
    <source>
        <strain evidence="3">BS2</strain>
    </source>
</reference>
<feature type="chain" id="PRO_5013122949" description="Tissue inhibitor of metalloproteinase" evidence="2">
    <location>
        <begin position="38"/>
        <end position="202"/>
    </location>
</feature>
<dbReference type="Proteomes" id="UP000194632">
    <property type="component" value="Unassembled WGS sequence"/>
</dbReference>
<proteinExistence type="predicted"/>
<keyword evidence="2" id="KW-0732">Signal</keyword>
<dbReference type="EMBL" id="NGFO01000040">
    <property type="protein sequence ID" value="OUC76119.1"/>
    <property type="molecule type" value="Genomic_DNA"/>
</dbReference>
<evidence type="ECO:0000313" key="3">
    <source>
        <dbReference type="EMBL" id="OUC76119.1"/>
    </source>
</evidence>
<gene>
    <name evidence="3" type="ORF">CA982_23355</name>
</gene>
<dbReference type="AlphaFoldDB" id="A0A243Q460"/>
<dbReference type="InterPro" id="IPR008993">
    <property type="entry name" value="TIMP-like_OB-fold"/>
</dbReference>
<sequence>MVSPVTGGAVARLSALAVCVLLGAAMLSVSTAGSARACSCVGYTTAEAAKKADAVFLARATDKVPAGSDDIYEFAVVEVYKGEIGALTTVGTASNGASCGVSYEVGREYLLFVSESDKVGRAWESGLCEGPNAQSATEMRETLHRTYGPPRPPDASTPVTEISWWTRATAGVPSGLIVLTAGLTLGGLWWCAAIVRRRRTAK</sequence>
<protein>
    <recommendedName>
        <fullName evidence="5">Tissue inhibitor of metalloproteinase</fullName>
    </recommendedName>
</protein>
<dbReference type="SUPFAM" id="SSF50242">
    <property type="entry name" value="TIMP-like"/>
    <property type="match status" value="1"/>
</dbReference>
<dbReference type="Gene3D" id="2.40.50.120">
    <property type="match status" value="1"/>
</dbReference>
<feature type="transmembrane region" description="Helical" evidence="1">
    <location>
        <begin position="176"/>
        <end position="195"/>
    </location>
</feature>
<name>A0A243Q460_9ACTN</name>
<organism evidence="3 4">
    <name type="scientific">Gordonia lacunae</name>
    <dbReference type="NCBI Taxonomy" id="417102"/>
    <lineage>
        <taxon>Bacteria</taxon>
        <taxon>Bacillati</taxon>
        <taxon>Actinomycetota</taxon>
        <taxon>Actinomycetes</taxon>
        <taxon>Mycobacteriales</taxon>
        <taxon>Gordoniaceae</taxon>
        <taxon>Gordonia</taxon>
    </lineage>
</organism>
<evidence type="ECO:0008006" key="5">
    <source>
        <dbReference type="Google" id="ProtNLM"/>
    </source>
</evidence>